<evidence type="ECO:0000256" key="4">
    <source>
        <dbReference type="ARBA" id="ARBA00022989"/>
    </source>
</evidence>
<keyword evidence="2" id="KW-0997">Cell inner membrane</keyword>
<organism evidence="6 7">
    <name type="scientific">OM182 bacterium MED-G28</name>
    <dbReference type="NCBI Taxonomy" id="1986256"/>
    <lineage>
        <taxon>Bacteria</taxon>
        <taxon>Pseudomonadati</taxon>
        <taxon>Pseudomonadota</taxon>
        <taxon>Gammaproteobacteria</taxon>
        <taxon>OMG group</taxon>
        <taxon>OM182 clade</taxon>
    </lineage>
</organism>
<dbReference type="GO" id="GO:0005886">
    <property type="term" value="C:plasma membrane"/>
    <property type="evidence" value="ECO:0007669"/>
    <property type="project" value="InterPro"/>
</dbReference>
<dbReference type="Gene3D" id="2.60.450.10">
    <property type="entry name" value="Lipopolysaccharide (LPS) transport protein A like domain"/>
    <property type="match status" value="1"/>
</dbReference>
<dbReference type="Proteomes" id="UP000219329">
    <property type="component" value="Unassembled WGS sequence"/>
</dbReference>
<accession>A0A2A5W9R9</accession>
<dbReference type="InterPro" id="IPR026265">
    <property type="entry name" value="LptC"/>
</dbReference>
<keyword evidence="5" id="KW-0472">Membrane</keyword>
<name>A0A2A5W9R9_9GAMM</name>
<keyword evidence="1" id="KW-1003">Cell membrane</keyword>
<comment type="caution">
    <text evidence="6">The sequence shown here is derived from an EMBL/GenBank/DDBJ whole genome shotgun (WGS) entry which is preliminary data.</text>
</comment>
<evidence type="ECO:0000256" key="5">
    <source>
        <dbReference type="ARBA" id="ARBA00023136"/>
    </source>
</evidence>
<dbReference type="PANTHER" id="PTHR37481:SF1">
    <property type="entry name" value="LIPOPOLYSACCHARIDE EXPORT SYSTEM PROTEIN LPTC"/>
    <property type="match status" value="1"/>
</dbReference>
<dbReference type="Pfam" id="PF06835">
    <property type="entry name" value="LptC"/>
    <property type="match status" value="1"/>
</dbReference>
<dbReference type="PANTHER" id="PTHR37481">
    <property type="entry name" value="LIPOPOLYSACCHARIDE EXPORT SYSTEM PROTEIN LPTC"/>
    <property type="match status" value="1"/>
</dbReference>
<evidence type="ECO:0000256" key="1">
    <source>
        <dbReference type="ARBA" id="ARBA00022475"/>
    </source>
</evidence>
<dbReference type="NCBIfam" id="TIGR04409">
    <property type="entry name" value="LptC_YrbK"/>
    <property type="match status" value="1"/>
</dbReference>
<keyword evidence="3" id="KW-0812">Transmembrane</keyword>
<dbReference type="GO" id="GO:0017089">
    <property type="term" value="F:glycolipid transfer activity"/>
    <property type="evidence" value="ECO:0007669"/>
    <property type="project" value="TreeGrafter"/>
</dbReference>
<sequence length="195" mass="22406">MQRHKLLLIPSLLAILIFLAISAYDSVSVNLEDTGSFTMLDYNVYSEGFNTVLYNLEGDINYTLRAKNQTHYNDNHTELEKPFIRLFQDGKSRWNIVANNGRIPADLTENTIENRNIELSGNVEVFSIDNFGNRTVMSTEFLELNPQNKTLETNQAIRLVTSTLQQSSTGMFADLKIDKIIFHRDIRGYYEKTNN</sequence>
<protein>
    <submittedName>
        <fullName evidence="6">LPS export ABC transporter periplasmic protein LptC</fullName>
    </submittedName>
</protein>
<dbReference type="EMBL" id="NTJZ01000011">
    <property type="protein sequence ID" value="PDH33038.1"/>
    <property type="molecule type" value="Genomic_DNA"/>
</dbReference>
<evidence type="ECO:0000313" key="6">
    <source>
        <dbReference type="EMBL" id="PDH33038.1"/>
    </source>
</evidence>
<dbReference type="GO" id="GO:0015221">
    <property type="term" value="F:lipopolysaccharide transmembrane transporter activity"/>
    <property type="evidence" value="ECO:0007669"/>
    <property type="project" value="InterPro"/>
</dbReference>
<dbReference type="InterPro" id="IPR052363">
    <property type="entry name" value="LPS_export_LptC"/>
</dbReference>
<dbReference type="InterPro" id="IPR010664">
    <property type="entry name" value="LipoPS_assembly_LptC-rel"/>
</dbReference>
<reference evidence="6 7" key="1">
    <citation type="submission" date="2017-08" db="EMBL/GenBank/DDBJ databases">
        <title>Fine stratification of microbial communities through a metagenomic profile of the photic zone.</title>
        <authorList>
            <person name="Haro-Moreno J.M."/>
            <person name="Lopez-Perez M."/>
            <person name="De La Torre J."/>
            <person name="Picazo A."/>
            <person name="Camacho A."/>
            <person name="Rodriguez-Valera F."/>
        </authorList>
    </citation>
    <scope>NUCLEOTIDE SEQUENCE [LARGE SCALE GENOMIC DNA]</scope>
    <source>
        <strain evidence="6">MED-G28</strain>
    </source>
</reference>
<dbReference type="GO" id="GO:0030288">
    <property type="term" value="C:outer membrane-bounded periplasmic space"/>
    <property type="evidence" value="ECO:0007669"/>
    <property type="project" value="TreeGrafter"/>
</dbReference>
<dbReference type="AlphaFoldDB" id="A0A2A5W9R9"/>
<gene>
    <name evidence="6" type="primary">lptC</name>
    <name evidence="6" type="ORF">CNF02_10030</name>
</gene>
<evidence type="ECO:0000313" key="7">
    <source>
        <dbReference type="Proteomes" id="UP000219329"/>
    </source>
</evidence>
<keyword evidence="4" id="KW-1133">Transmembrane helix</keyword>
<evidence type="ECO:0000256" key="2">
    <source>
        <dbReference type="ARBA" id="ARBA00022519"/>
    </source>
</evidence>
<evidence type="ECO:0000256" key="3">
    <source>
        <dbReference type="ARBA" id="ARBA00022692"/>
    </source>
</evidence>
<proteinExistence type="predicted"/>